<feature type="compositionally biased region" description="Basic and acidic residues" evidence="2">
    <location>
        <begin position="633"/>
        <end position="642"/>
    </location>
</feature>
<dbReference type="Proteomes" id="UP000039865">
    <property type="component" value="Unassembled WGS sequence"/>
</dbReference>
<reference evidence="3 4" key="1">
    <citation type="submission" date="2014-06" db="EMBL/GenBank/DDBJ databases">
        <authorList>
            <person name="Swart Estienne"/>
        </authorList>
    </citation>
    <scope>NUCLEOTIDE SEQUENCE [LARGE SCALE GENOMIC DNA]</scope>
    <source>
        <strain evidence="3 4">130c</strain>
    </source>
</reference>
<dbReference type="InParanoid" id="A0A077ZZ75"/>
<feature type="region of interest" description="Disordered" evidence="2">
    <location>
        <begin position="2209"/>
        <end position="2228"/>
    </location>
</feature>
<feature type="compositionally biased region" description="Polar residues" evidence="2">
    <location>
        <begin position="617"/>
        <end position="632"/>
    </location>
</feature>
<keyword evidence="4" id="KW-1185">Reference proteome</keyword>
<feature type="compositionally biased region" description="Basic and acidic residues" evidence="2">
    <location>
        <begin position="1808"/>
        <end position="1828"/>
    </location>
</feature>
<feature type="compositionally biased region" description="Polar residues" evidence="2">
    <location>
        <begin position="2212"/>
        <end position="2225"/>
    </location>
</feature>
<feature type="compositionally biased region" description="Basic and acidic residues" evidence="2">
    <location>
        <begin position="1484"/>
        <end position="1549"/>
    </location>
</feature>
<gene>
    <name evidence="3" type="primary">Contig3705.g3958</name>
    <name evidence="3" type="ORF">STYLEM_3866</name>
</gene>
<feature type="compositionally biased region" description="Polar residues" evidence="2">
    <location>
        <begin position="260"/>
        <end position="271"/>
    </location>
</feature>
<feature type="region of interest" description="Disordered" evidence="2">
    <location>
        <begin position="1231"/>
        <end position="1251"/>
    </location>
</feature>
<feature type="compositionally biased region" description="Basic residues" evidence="2">
    <location>
        <begin position="865"/>
        <end position="874"/>
    </location>
</feature>
<feature type="region of interest" description="Disordered" evidence="2">
    <location>
        <begin position="1808"/>
        <end position="1867"/>
    </location>
</feature>
<feature type="region of interest" description="Disordered" evidence="2">
    <location>
        <begin position="658"/>
        <end position="691"/>
    </location>
</feature>
<sequence>MINPQKVEKSKIAQPNIHMFASPSITPSNNYKFSQIHGRKVDSPQLRVMKDQIERPQPSTNIMSMPNQIKRDDFISLYNYQNQIRDLNHTNKEIQKKQFDFNINKQKANVTIQYDTYDQVRQQQHQFQQQQHQQQHQQPLKLLEPQIKQHKPSKSIGVTCKNFMMIVFLEKRRQQSQSMPRHQPSASIVNTQAQPLINLHIQNAKLANQLRPQIYNSKKRTQQPDNYQGQARHQVNSGQQSAPLKSRSKSKNRQKSVQNYHNLNNKNKQSLIGNTAKEILNQSSNYNQKKNPKNNQFLFSFDNKENESINYNDFSPSRIVGKPEARINNFLDSDSSQGSPELAHDQFIAQKLEKSYFMDKSALLKHLSPDKSSHHNKSRINKSSIVNYSNFMPQQVMSDRDLKSSQNNNINNYKSNGSTIFHNQGINESSFNNQINQSILQLKIKRSGTLGSSGNNKLFLKGVDKLIKENLKRNKTKEQEEISKRYMEQFKQKLKKVELTQRNQQVRKINASKIMYNHQHKNSMIQNKINITRIGYKKQRSRSCMNKTDNIFGQGAGNGPRSRERLPQNKFEQFQQPLEIKKEKKREKSFVLELKELQKQVDGEIRREIMEGKIDIQPTSANNKKSNLSTINAKKEQAQQRTRKDILNISAFEQALQNAKRSKQDLNGDESNKNLSKPRRKSKSKEGNKSISQNIKKFMEKKKNAHLQLKSLEQTIENQKNSKIKENLKSLHQFAKQHFRHQSYNFYPKKNNAGLINMHNLESDSSKALPLKKLKPQFFKTKQKKKSSDKVSKKVFDFKGDTIFDHDQKDHIDDDQSIHRDEADISQEFYEDYQRVIRSQKNKKRRQNAGDQSSSAEHSPLRNKSSSKKQKRIKQVYQSQLQNELEQSLILNQKARYSQNDSNIISIDQQQYQSMKNDIAQMPSVVQEKGASLIPPQSDIATLERNHMDRSQNRHFDSNEKRRFTDNRRSQDSGVVNSKSPKLSEQKQKMRLLMSRYGHNLSHSQINAPQADKKLLIKLHSAAITIQQQIRDYLQRKGFYYLGSSNSQSNMYIDSEEDQNNYNYDLSDQKSIQKQLVAQTSPLRVKSKYQQQQYYQKVPQHFENQQKQNKFYSADSSDVEKVIVCSVITTGRADNDESLQNTQKYIPLRQKSVAPIPQQKSQPQVKPQLQFIAQTQPQLHQQQFQQNQFERPQPQVPNKISSASSSAQSGFNTVIKTHQIPLQQRLQSESLHESLDISQQSSSSQRKKIVPSLDFGKLKPKEESKEQVAPIIHKQEEEYKTEQPGSNTARSMFERHSFQDFSQKVHSGEPFNVNNYPEMLKMREEAIKYKEIEEQKILQKMVKTKQMSPRTYDIKRKELESWVSKEKEEVKKTKRVFEEQWQKTTQIIEQTKKNHDLMKKMFNDNPSTQSNAHNHHINQIYKTNDSIPSEHTMQNIQQSHRQSSRRDTTHLLDMIDDYPKQDSTMKQKEDLQMELLKKQYQAEQQKKEQERQRQLDEERIKKEQERKKDMDMLKELERQREEERQKQLIEQERKIKEENERQKKEAERKRLIEFEKEKERLKLEEAERQRKLLEEKKQKELQEKLLEEKRQKELQEQQRKEREEQQRLRDLEIQRKQEEEKKQREALAQKKLEEELKKKQDDDERMKREQEEQKRKADQEEALRIQKQKELDAQKKKELEEQQRKIEEQARLKKEKEEQEKQRQLEFMRELEEIEKAKKAQAEKDKKLKEERDREIEREKLERQRQESEENERMMQEFNEESDRYADSSDKDDAFQRNFNDSSDNEMFMNQRENNLLDDILHEPKRGKEVLESQEDEKIQNETNLHDISRHHHHRNTDELPRDEEPRGLSRTRSSQYLNENKFEDDMNDMLQVSRDNLQELEQSETRVQDQTNLNDESMDEELLAEQLLRNQEQKNQALGNLVLNDSFFSKNFDDQRPEDLINLFHKQLDDGTLDQTNEISKTLINTSAEKIFVQDGGEETKDESGVIEPKFKFDDKKNQRLSQEMRNQIPVEEEEHINPGMPVSPVSQDGNDIRIQTGAQSLESTLSDGNEFRNAIQEAQKQDAQVSASDFDQNVERITDDIFRQLLAEMKVELDLLLLTDPRRMLREEANSNQFLSESGRFLIFERRGIKTDLFAIEHYVEEVLEEILKDRERFNQSISQPISKNANEVLNQLQNSEIGSYEHFDVNYPQVLPLDLYLKLEKRRKENREIQNPQENNQSNGDRNNQDRNFLAECEHIHNKVLFDCINDSLLQFKPYGREGMPLPWSRQNRRLKPIEEFTTEEMFEIVKHDLFRWAIMQAGTLPRRDFVFNNLFDDELFAEIREKKLATLLAREMIENEPKWLNYEFEEAQVKIDIGDMILEQLVTETITILRQNQGLAE</sequence>
<feature type="compositionally biased region" description="Polar residues" evidence="2">
    <location>
        <begin position="972"/>
        <end position="981"/>
    </location>
</feature>
<feature type="coiled-coil region" evidence="1">
    <location>
        <begin position="695"/>
        <end position="729"/>
    </location>
</feature>
<keyword evidence="1" id="KW-0175">Coiled coil</keyword>
<feature type="compositionally biased region" description="Basic and acidic residues" evidence="2">
    <location>
        <begin position="947"/>
        <end position="971"/>
    </location>
</feature>
<name>A0A077ZZ75_STYLE</name>
<feature type="compositionally biased region" description="Basic and acidic residues" evidence="2">
    <location>
        <begin position="1717"/>
        <end position="1775"/>
    </location>
</feature>
<feature type="region of interest" description="Disordered" evidence="2">
    <location>
        <begin position="1176"/>
        <end position="1209"/>
    </location>
</feature>
<feature type="compositionally biased region" description="Basic and acidic residues" evidence="2">
    <location>
        <begin position="1836"/>
        <end position="1848"/>
    </location>
</feature>
<organism evidence="3 4">
    <name type="scientific">Stylonychia lemnae</name>
    <name type="common">Ciliate</name>
    <dbReference type="NCBI Taxonomy" id="5949"/>
    <lineage>
        <taxon>Eukaryota</taxon>
        <taxon>Sar</taxon>
        <taxon>Alveolata</taxon>
        <taxon>Ciliophora</taxon>
        <taxon>Intramacronucleata</taxon>
        <taxon>Spirotrichea</taxon>
        <taxon>Stichotrichia</taxon>
        <taxon>Sporadotrichida</taxon>
        <taxon>Oxytrichidae</taxon>
        <taxon>Stylonychinae</taxon>
        <taxon>Stylonychia</taxon>
    </lineage>
</organism>
<dbReference type="EMBL" id="CCKQ01003742">
    <property type="protein sequence ID" value="CDW74882.1"/>
    <property type="molecule type" value="Genomic_DNA"/>
</dbReference>
<evidence type="ECO:0000256" key="1">
    <source>
        <dbReference type="SAM" id="Coils"/>
    </source>
</evidence>
<feature type="region of interest" description="Disordered" evidence="2">
    <location>
        <begin position="1482"/>
        <end position="1549"/>
    </location>
</feature>
<protein>
    <submittedName>
        <fullName evidence="3">Iq calmodulin-binding motif family protein</fullName>
    </submittedName>
</protein>
<proteinExistence type="predicted"/>
<feature type="region of interest" description="Disordered" evidence="2">
    <location>
        <begin position="616"/>
        <end position="642"/>
    </location>
</feature>
<evidence type="ECO:0000313" key="3">
    <source>
        <dbReference type="EMBL" id="CDW74882.1"/>
    </source>
</evidence>
<feature type="compositionally biased region" description="Basic and acidic residues" evidence="2">
    <location>
        <begin position="662"/>
        <end position="672"/>
    </location>
</feature>
<feature type="region of interest" description="Disordered" evidence="2">
    <location>
        <begin position="218"/>
        <end position="271"/>
    </location>
</feature>
<feature type="region of interest" description="Disordered" evidence="2">
    <location>
        <begin position="1717"/>
        <end position="1790"/>
    </location>
</feature>
<evidence type="ECO:0000256" key="2">
    <source>
        <dbReference type="SAM" id="MobiDB-lite"/>
    </source>
</evidence>
<feature type="compositionally biased region" description="Polar residues" evidence="2">
    <location>
        <begin position="223"/>
        <end position="243"/>
    </location>
</feature>
<evidence type="ECO:0000313" key="4">
    <source>
        <dbReference type="Proteomes" id="UP000039865"/>
    </source>
</evidence>
<feature type="region of interest" description="Disordered" evidence="2">
    <location>
        <begin position="839"/>
        <end position="876"/>
    </location>
</feature>
<accession>A0A077ZZ75</accession>
<dbReference type="OrthoDB" id="304761at2759"/>
<feature type="compositionally biased region" description="Low complexity" evidence="2">
    <location>
        <begin position="1176"/>
        <end position="1193"/>
    </location>
</feature>
<feature type="region of interest" description="Disordered" evidence="2">
    <location>
        <begin position="1592"/>
        <end position="1682"/>
    </location>
</feature>
<feature type="region of interest" description="Disordered" evidence="2">
    <location>
        <begin position="947"/>
        <end position="986"/>
    </location>
</feature>
<dbReference type="PROSITE" id="PS50096">
    <property type="entry name" value="IQ"/>
    <property type="match status" value="1"/>
</dbReference>